<dbReference type="GO" id="GO:0005524">
    <property type="term" value="F:ATP binding"/>
    <property type="evidence" value="ECO:0007669"/>
    <property type="project" value="UniProtKB-KW"/>
</dbReference>
<reference evidence="4 5" key="1">
    <citation type="submission" date="2017-06" db="EMBL/GenBank/DDBJ databases">
        <title>Comparative genomic analysis of Ambrosia Fusariam Clade fungi.</title>
        <authorList>
            <person name="Stajich J.E."/>
            <person name="Carrillo J."/>
            <person name="Kijimoto T."/>
            <person name="Eskalen A."/>
            <person name="O'Donnell K."/>
            <person name="Kasson M."/>
        </authorList>
    </citation>
    <scope>NUCLEOTIDE SEQUENCE [LARGE SCALE GENOMIC DNA]</scope>
    <source>
        <strain evidence="4 5">NRRL62584</strain>
    </source>
</reference>
<evidence type="ECO:0000313" key="5">
    <source>
        <dbReference type="Proteomes" id="UP000288168"/>
    </source>
</evidence>
<protein>
    <recommendedName>
        <fullName evidence="3">AAA ATPase AAA+ lid domain-containing protein</fullName>
    </recommendedName>
</protein>
<proteinExistence type="predicted"/>
<dbReference type="STRING" id="1325734.A0A428P267"/>
<keyword evidence="5" id="KW-1185">Reference proteome</keyword>
<comment type="caution">
    <text evidence="4">The sequence shown here is derived from an EMBL/GenBank/DDBJ whole genome shotgun (WGS) entry which is preliminary data.</text>
</comment>
<name>A0A428P267_9HYPO</name>
<sequence>MTGINSRGRTDPVVIATTSQPYDLSESILHCFSIRVMVGLPDASSRRRILGIQLKGEEVGADFNLEQVVEATEEYSGRDIKNLVLHAAIAAHDDLRARGKSSSTKGLTRILRNDHITKAKSMIPLPTKRTMSRIMDFHAQFGGMRSAHGEIPEANEVWRQDTEA</sequence>
<evidence type="ECO:0000313" key="4">
    <source>
        <dbReference type="EMBL" id="RSL47106.1"/>
    </source>
</evidence>
<gene>
    <name evidence="4" type="ORF">CEP54_013560</name>
</gene>
<dbReference type="InterPro" id="IPR027417">
    <property type="entry name" value="P-loop_NTPase"/>
</dbReference>
<keyword evidence="1" id="KW-0547">Nucleotide-binding</keyword>
<dbReference type="InterPro" id="IPR051701">
    <property type="entry name" value="Mito_OM_Translocase_MSP1"/>
</dbReference>
<dbReference type="GO" id="GO:0005741">
    <property type="term" value="C:mitochondrial outer membrane"/>
    <property type="evidence" value="ECO:0007669"/>
    <property type="project" value="TreeGrafter"/>
</dbReference>
<evidence type="ECO:0000259" key="3">
    <source>
        <dbReference type="Pfam" id="PF17862"/>
    </source>
</evidence>
<organism evidence="4 5">
    <name type="scientific">Fusarium duplospermum</name>
    <dbReference type="NCBI Taxonomy" id="1325734"/>
    <lineage>
        <taxon>Eukaryota</taxon>
        <taxon>Fungi</taxon>
        <taxon>Dikarya</taxon>
        <taxon>Ascomycota</taxon>
        <taxon>Pezizomycotina</taxon>
        <taxon>Sordariomycetes</taxon>
        <taxon>Hypocreomycetidae</taxon>
        <taxon>Hypocreales</taxon>
        <taxon>Nectriaceae</taxon>
        <taxon>Fusarium</taxon>
        <taxon>Fusarium solani species complex</taxon>
    </lineage>
</organism>
<dbReference type="Gene3D" id="1.10.8.60">
    <property type="match status" value="1"/>
</dbReference>
<dbReference type="InterPro" id="IPR041569">
    <property type="entry name" value="AAA_lid_3"/>
</dbReference>
<dbReference type="PANTHER" id="PTHR45644">
    <property type="entry name" value="AAA ATPASE, PUTATIVE (AFU_ORTHOLOGUE AFUA_2G12920)-RELATED-RELATED"/>
    <property type="match status" value="1"/>
</dbReference>
<dbReference type="Pfam" id="PF17862">
    <property type="entry name" value="AAA_lid_3"/>
    <property type="match status" value="1"/>
</dbReference>
<feature type="domain" description="AAA ATPase AAA+ lid" evidence="3">
    <location>
        <begin position="62"/>
        <end position="97"/>
    </location>
</feature>
<dbReference type="Gene3D" id="3.40.50.300">
    <property type="entry name" value="P-loop containing nucleotide triphosphate hydrolases"/>
    <property type="match status" value="1"/>
</dbReference>
<evidence type="ECO:0000256" key="1">
    <source>
        <dbReference type="ARBA" id="ARBA00022741"/>
    </source>
</evidence>
<dbReference type="SUPFAM" id="SSF52540">
    <property type="entry name" value="P-loop containing nucleoside triphosphate hydrolases"/>
    <property type="match status" value="1"/>
</dbReference>
<dbReference type="EMBL" id="NKCI01000224">
    <property type="protein sequence ID" value="RSL47106.1"/>
    <property type="molecule type" value="Genomic_DNA"/>
</dbReference>
<evidence type="ECO:0000256" key="2">
    <source>
        <dbReference type="ARBA" id="ARBA00022840"/>
    </source>
</evidence>
<dbReference type="Proteomes" id="UP000288168">
    <property type="component" value="Unassembled WGS sequence"/>
</dbReference>
<keyword evidence="2" id="KW-0067">ATP-binding</keyword>
<dbReference type="OrthoDB" id="39734at2759"/>
<accession>A0A428P267</accession>
<dbReference type="PANTHER" id="PTHR45644:SF3">
    <property type="entry name" value="FI08533P-RELATED"/>
    <property type="match status" value="1"/>
</dbReference>
<dbReference type="AlphaFoldDB" id="A0A428P267"/>